<evidence type="ECO:0000313" key="3">
    <source>
        <dbReference type="RefSeq" id="XP_034243191.1"/>
    </source>
</evidence>
<evidence type="ECO:0000313" key="2">
    <source>
        <dbReference type="Proteomes" id="UP000515158"/>
    </source>
</evidence>
<dbReference type="Proteomes" id="UP000515158">
    <property type="component" value="Unplaced"/>
</dbReference>
<reference evidence="3" key="1">
    <citation type="submission" date="2025-08" db="UniProtKB">
        <authorList>
            <consortium name="RefSeq"/>
        </authorList>
    </citation>
    <scope>IDENTIFICATION</scope>
    <source>
        <tissue evidence="3">Total insect</tissue>
    </source>
</reference>
<gene>
    <name evidence="3" type="primary">LOC117646402</name>
</gene>
<keyword evidence="2" id="KW-1185">Reference proteome</keyword>
<organism evidence="3">
    <name type="scientific">Thrips palmi</name>
    <name type="common">Melon thrips</name>
    <dbReference type="NCBI Taxonomy" id="161013"/>
    <lineage>
        <taxon>Eukaryota</taxon>
        <taxon>Metazoa</taxon>
        <taxon>Ecdysozoa</taxon>
        <taxon>Arthropoda</taxon>
        <taxon>Hexapoda</taxon>
        <taxon>Insecta</taxon>
        <taxon>Pterygota</taxon>
        <taxon>Neoptera</taxon>
        <taxon>Paraneoptera</taxon>
        <taxon>Thysanoptera</taxon>
        <taxon>Terebrantia</taxon>
        <taxon>Thripoidea</taxon>
        <taxon>Thripidae</taxon>
        <taxon>Thrips</taxon>
    </lineage>
</organism>
<evidence type="ECO:0000256" key="1">
    <source>
        <dbReference type="SAM" id="MobiDB-lite"/>
    </source>
</evidence>
<dbReference type="OrthoDB" id="6626870at2759"/>
<accession>A0A6P8Z0Q3</accession>
<feature type="compositionally biased region" description="Acidic residues" evidence="1">
    <location>
        <begin position="87"/>
        <end position="108"/>
    </location>
</feature>
<protein>
    <submittedName>
        <fullName evidence="3">Uncharacterized protein LOC117646402</fullName>
    </submittedName>
</protein>
<dbReference type="InParanoid" id="A0A6P8Z0Q3"/>
<proteinExistence type="predicted"/>
<feature type="region of interest" description="Disordered" evidence="1">
    <location>
        <begin position="87"/>
        <end position="129"/>
    </location>
</feature>
<dbReference type="GeneID" id="117646402"/>
<dbReference type="RefSeq" id="XP_034243191.1">
    <property type="nucleotide sequence ID" value="XM_034387300.1"/>
</dbReference>
<name>A0A6P8Z0Q3_THRPL</name>
<sequence length="129" mass="14652">MSTPIMVPLTKLLSALWTPSIPLGNPSKLPSEGLQDSCTRGFHFLVRLAWESRYMIPVMYAVFSFLFDIQMRLEIIVLRERVPIHEVEEEEEEEDAFPALGQEEDLMQESESLGAPSEPDSPLEGEDDQ</sequence>
<dbReference type="KEGG" id="tpal:117646402"/>
<dbReference type="AlphaFoldDB" id="A0A6P8Z0Q3"/>